<dbReference type="CDD" id="cd03139">
    <property type="entry name" value="GATase1_PfpI_2"/>
    <property type="match status" value="1"/>
</dbReference>
<name>A0ABX8AGN0_9HYPH</name>
<organism evidence="2 3">
    <name type="scientific">Pseudovibrio brasiliensis</name>
    <dbReference type="NCBI Taxonomy" id="1898042"/>
    <lineage>
        <taxon>Bacteria</taxon>
        <taxon>Pseudomonadati</taxon>
        <taxon>Pseudomonadota</taxon>
        <taxon>Alphaproteobacteria</taxon>
        <taxon>Hyphomicrobiales</taxon>
        <taxon>Stappiaceae</taxon>
        <taxon>Pseudovibrio</taxon>
    </lineage>
</organism>
<keyword evidence="3" id="KW-1185">Reference proteome</keyword>
<dbReference type="RefSeq" id="WP_075697072.1">
    <property type="nucleotide sequence ID" value="NZ_CP074126.1"/>
</dbReference>
<protein>
    <submittedName>
        <fullName evidence="2">DJ-1/PfpI family protein</fullName>
    </submittedName>
</protein>
<accession>A0ABX8AGN0</accession>
<dbReference type="Pfam" id="PF01965">
    <property type="entry name" value="DJ-1_PfpI"/>
    <property type="match status" value="1"/>
</dbReference>
<evidence type="ECO:0000313" key="3">
    <source>
        <dbReference type="Proteomes" id="UP000680706"/>
    </source>
</evidence>
<dbReference type="InterPro" id="IPR002818">
    <property type="entry name" value="DJ-1/PfpI"/>
</dbReference>
<gene>
    <name evidence="2" type="ORF">KGB56_12520</name>
</gene>
<sequence>MKKLKTGLFLYPGMTMLDAYGPLQFLSFVRGLETFTFAESSGPLPCDAGIQLMPDYSFEDRPEIDILLVPGAGNPLEQMQNSRVLEHLRQAGENAQYITSVCSGALILAEAGLLNGYEAATHWAYRETLEKLADVTVVNKRVSVDRNRITGGGVTAGIDFALSLTAELFGPEEAQLLQLMFEYQPEPPFNSGSPETASAEAVKMARHEVASIAPDLMQYAEERSIARTLTAKLTQHSVSLTP</sequence>
<reference evidence="2 3" key="1">
    <citation type="journal article" date="2021" name="Angew. Chem. Int. Ed. Engl.">
        <title>A novel family of nonribosomal peptides modulate collective behavior in Pseudovibrio bacteria isolated from marine sponges.</title>
        <authorList>
            <person name="Ioca L.P."/>
            <person name="Dai Y."/>
            <person name="Kunakom S."/>
            <person name="Diaz-Espinosa J."/>
            <person name="Krunic A."/>
            <person name="Crnkovic C.M."/>
            <person name="Orjala J."/>
            <person name="Sanchez L.M."/>
            <person name="Ferreira A.G."/>
            <person name="Berlinck R.G.S."/>
            <person name="Eustaquio A.S."/>
        </authorList>
    </citation>
    <scope>NUCLEOTIDE SEQUENCE [LARGE SCALE GENOMIC DNA]</scope>
    <source>
        <strain evidence="2 3">Ab134</strain>
    </source>
</reference>
<dbReference type="Proteomes" id="UP000680706">
    <property type="component" value="Chromosome"/>
</dbReference>
<dbReference type="PANTHER" id="PTHR43130">
    <property type="entry name" value="ARAC-FAMILY TRANSCRIPTIONAL REGULATOR"/>
    <property type="match status" value="1"/>
</dbReference>
<dbReference type="SUPFAM" id="SSF52317">
    <property type="entry name" value="Class I glutamine amidotransferase-like"/>
    <property type="match status" value="1"/>
</dbReference>
<dbReference type="InterPro" id="IPR052158">
    <property type="entry name" value="INH-QAR"/>
</dbReference>
<dbReference type="InterPro" id="IPR029062">
    <property type="entry name" value="Class_I_gatase-like"/>
</dbReference>
<proteinExistence type="predicted"/>
<evidence type="ECO:0000313" key="2">
    <source>
        <dbReference type="EMBL" id="QUS54230.1"/>
    </source>
</evidence>
<dbReference type="Gene3D" id="3.40.50.880">
    <property type="match status" value="1"/>
</dbReference>
<dbReference type="EMBL" id="CP074126">
    <property type="protein sequence ID" value="QUS54230.1"/>
    <property type="molecule type" value="Genomic_DNA"/>
</dbReference>
<feature type="domain" description="DJ-1/PfpI" evidence="1">
    <location>
        <begin position="8"/>
        <end position="165"/>
    </location>
</feature>
<evidence type="ECO:0000259" key="1">
    <source>
        <dbReference type="Pfam" id="PF01965"/>
    </source>
</evidence>
<dbReference type="PANTHER" id="PTHR43130:SF2">
    <property type="entry name" value="DJ-1_PFPI DOMAIN-CONTAINING PROTEIN"/>
    <property type="match status" value="1"/>
</dbReference>